<feature type="domain" description="Antitoxin SocA-like Panacea" evidence="1">
    <location>
        <begin position="185"/>
        <end position="281"/>
    </location>
</feature>
<sequence>MSERKDFCIECRKECYYSLRKQYVKKLIKDKEYTFEITEAFCEECGMKMDVHGLMDKNIKEIDEQYRKIEGIVSIEDIEKVINIYKIGKAPLSIALGFGEITITRYLMGQVPSKEYSDVIKKVLASPKYMMDKLEENKDKIAETAYKKAYEAAKEMRDLFSVSKKMLNVISYIFEKMEEITPLALQKILYFIQGFNLAIYGKEMVKEECKAWEHGPVFREVYDIFKDFKYNPIEDDRFVIFENTESELDINEKEIIDLVINTFGVYSAKTLERITHSETPWIEARLGYDDGIPSNVLISKNSMKDYFKRIDEKYNIETEDGVRKYIKKILEK</sequence>
<dbReference type="Proteomes" id="UP000190814">
    <property type="component" value="Unassembled WGS sequence"/>
</dbReference>
<dbReference type="InterPro" id="IPR025272">
    <property type="entry name" value="SocA_Panacea"/>
</dbReference>
<dbReference type="STRING" id="39495.SAMN02745111_01404"/>
<evidence type="ECO:0000313" key="3">
    <source>
        <dbReference type="Proteomes" id="UP000190814"/>
    </source>
</evidence>
<protein>
    <submittedName>
        <fullName evidence="2">Uncharacterized phage-associated protein</fullName>
    </submittedName>
</protein>
<name>A0A1T4VQM2_9FIRM</name>
<keyword evidence="3" id="KW-1185">Reference proteome</keyword>
<evidence type="ECO:0000313" key="2">
    <source>
        <dbReference type="EMBL" id="SKA67158.1"/>
    </source>
</evidence>
<reference evidence="2 3" key="1">
    <citation type="submission" date="2017-02" db="EMBL/GenBank/DDBJ databases">
        <authorList>
            <person name="Peterson S.W."/>
        </authorList>
    </citation>
    <scope>NUCLEOTIDE SEQUENCE [LARGE SCALE GENOMIC DNA]</scope>
    <source>
        <strain evidence="2 3">ATCC 35992</strain>
    </source>
</reference>
<dbReference type="EMBL" id="FUXZ01000008">
    <property type="protein sequence ID" value="SKA67158.1"/>
    <property type="molecule type" value="Genomic_DNA"/>
</dbReference>
<organism evidence="2 3">
    <name type="scientific">Eubacterium uniforme</name>
    <dbReference type="NCBI Taxonomy" id="39495"/>
    <lineage>
        <taxon>Bacteria</taxon>
        <taxon>Bacillati</taxon>
        <taxon>Bacillota</taxon>
        <taxon>Clostridia</taxon>
        <taxon>Eubacteriales</taxon>
        <taxon>Eubacteriaceae</taxon>
        <taxon>Eubacterium</taxon>
    </lineage>
</organism>
<dbReference type="RefSeq" id="WP_078766280.1">
    <property type="nucleotide sequence ID" value="NZ_FUXZ01000008.1"/>
</dbReference>
<gene>
    <name evidence="2" type="ORF">SAMN02745111_01404</name>
</gene>
<dbReference type="OrthoDB" id="9799173at2"/>
<dbReference type="Pfam" id="PF13274">
    <property type="entry name" value="SocA_Panacea"/>
    <property type="match status" value="1"/>
</dbReference>
<dbReference type="AlphaFoldDB" id="A0A1T4VQM2"/>
<accession>A0A1T4VQM2</accession>
<evidence type="ECO:0000259" key="1">
    <source>
        <dbReference type="Pfam" id="PF13274"/>
    </source>
</evidence>
<proteinExistence type="predicted"/>